<proteinExistence type="predicted"/>
<dbReference type="PANTHER" id="PTHR36025">
    <property type="entry name" value="DIHYDROOROTATE DEHYDROGENASE (DUF3598)"/>
    <property type="match status" value="1"/>
</dbReference>
<dbReference type="PANTHER" id="PTHR36025:SF1">
    <property type="entry name" value="DIHYDROOROTATE DEHYDROGENASE (DUF3598)"/>
    <property type="match status" value="1"/>
</dbReference>
<organism evidence="1 2">
    <name type="scientific">Liquidambar formosana</name>
    <name type="common">Formosan gum</name>
    <dbReference type="NCBI Taxonomy" id="63359"/>
    <lineage>
        <taxon>Eukaryota</taxon>
        <taxon>Viridiplantae</taxon>
        <taxon>Streptophyta</taxon>
        <taxon>Embryophyta</taxon>
        <taxon>Tracheophyta</taxon>
        <taxon>Spermatophyta</taxon>
        <taxon>Magnoliopsida</taxon>
        <taxon>eudicotyledons</taxon>
        <taxon>Gunneridae</taxon>
        <taxon>Pentapetalae</taxon>
        <taxon>Saxifragales</taxon>
        <taxon>Altingiaceae</taxon>
        <taxon>Liquidambar</taxon>
    </lineage>
</organism>
<evidence type="ECO:0000313" key="1">
    <source>
        <dbReference type="EMBL" id="KAK9273604.1"/>
    </source>
</evidence>
<name>A0AAP0RA19_LIQFO</name>
<keyword evidence="2" id="KW-1185">Reference proteome</keyword>
<evidence type="ECO:0000313" key="2">
    <source>
        <dbReference type="Proteomes" id="UP001415857"/>
    </source>
</evidence>
<gene>
    <name evidence="1" type="ORF">L1049_018414</name>
</gene>
<comment type="caution">
    <text evidence="1">The sequence shown here is derived from an EMBL/GenBank/DDBJ whole genome shotgun (WGS) entry which is preliminary data.</text>
</comment>
<sequence>MLDMQDVTILWLPGGVTGYVDVNKDGTLCIGVGWYSDEGINLVMERDYGVDGKLKEVRSKSEVVWSAAQTYRKEIQYEQPGIVHDFGRGCVRTEGVWSAPNTYVTNIPNICQMVHDGWMVCERVWSGPQTYRGHNIEYGHPAPSLEEGTFRGKGQ</sequence>
<dbReference type="EMBL" id="JBBPBK010000012">
    <property type="protein sequence ID" value="KAK9273604.1"/>
    <property type="molecule type" value="Genomic_DNA"/>
</dbReference>
<accession>A0AAP0RA19</accession>
<dbReference type="AlphaFoldDB" id="A0AAP0RA19"/>
<reference evidence="1 2" key="1">
    <citation type="journal article" date="2024" name="Plant J.">
        <title>Genome sequences and population genomics reveal climatic adaptation and genomic divergence between two closely related sweetgum species.</title>
        <authorList>
            <person name="Xu W.Q."/>
            <person name="Ren C.Q."/>
            <person name="Zhang X.Y."/>
            <person name="Comes H.P."/>
            <person name="Liu X.H."/>
            <person name="Li Y.G."/>
            <person name="Kettle C.J."/>
            <person name="Jalonen R."/>
            <person name="Gaisberger H."/>
            <person name="Ma Y.Z."/>
            <person name="Qiu Y.X."/>
        </authorList>
    </citation>
    <scope>NUCLEOTIDE SEQUENCE [LARGE SCALE GENOMIC DNA]</scope>
    <source>
        <strain evidence="1">Hangzhou</strain>
    </source>
</reference>
<dbReference type="Proteomes" id="UP001415857">
    <property type="component" value="Unassembled WGS sequence"/>
</dbReference>
<protein>
    <submittedName>
        <fullName evidence="1">Uncharacterized protein</fullName>
    </submittedName>
</protein>